<name>A0AC59ZJI3_RANTA</name>
<sequence>MRGKREAARTSEETERGQQRVFHQHSALTCLTPCRLTQVNLAPVTESDHAELGSFVEEGVPELPEGPGYLLASCGARDEGAWWDNLRPVFCPDSLRLCGD</sequence>
<evidence type="ECO:0000313" key="1">
    <source>
        <dbReference type="EMBL" id="CAN0444480.1"/>
    </source>
</evidence>
<reference evidence="1" key="1">
    <citation type="submission" date="2023-05" db="EMBL/GenBank/DDBJ databases">
        <authorList>
            <consortium name="ELIXIR-Norway"/>
        </authorList>
    </citation>
    <scope>NUCLEOTIDE SEQUENCE</scope>
</reference>
<dbReference type="EMBL" id="OX596087">
    <property type="protein sequence ID" value="CAN0444480.1"/>
    <property type="molecule type" value="Genomic_DNA"/>
</dbReference>
<organism evidence="1 2">
    <name type="scientific">Rangifer tarandus platyrhynchus</name>
    <name type="common">Svalbard reindeer</name>
    <dbReference type="NCBI Taxonomy" id="3082113"/>
    <lineage>
        <taxon>Eukaryota</taxon>
        <taxon>Metazoa</taxon>
        <taxon>Chordata</taxon>
        <taxon>Craniata</taxon>
        <taxon>Vertebrata</taxon>
        <taxon>Euteleostomi</taxon>
        <taxon>Mammalia</taxon>
        <taxon>Eutheria</taxon>
        <taxon>Laurasiatheria</taxon>
        <taxon>Artiodactyla</taxon>
        <taxon>Ruminantia</taxon>
        <taxon>Pecora</taxon>
        <taxon>Cervidae</taxon>
        <taxon>Odocoileinae</taxon>
        <taxon>Rangifer</taxon>
    </lineage>
</organism>
<evidence type="ECO:0000313" key="2">
    <source>
        <dbReference type="Proteomes" id="UP001162501"/>
    </source>
</evidence>
<accession>A0AC59ZJI3</accession>
<reference evidence="1" key="2">
    <citation type="submission" date="2025-03" db="EMBL/GenBank/DDBJ databases">
        <authorList>
            <consortium name="ELIXIR-Norway"/>
            <consortium name="Elixir Norway"/>
        </authorList>
    </citation>
    <scope>NUCLEOTIDE SEQUENCE</scope>
</reference>
<proteinExistence type="predicted"/>
<protein>
    <submittedName>
        <fullName evidence="1">Uncharacterized protein</fullName>
    </submittedName>
</protein>
<gene>
    <name evidence="1" type="ORF">MRATA1EN22A_LOCUS19300</name>
</gene>
<dbReference type="Proteomes" id="UP001162501">
    <property type="component" value="Chromosome 3"/>
</dbReference>